<protein>
    <submittedName>
        <fullName evidence="3">Methyltransferase, FkbM family</fullName>
    </submittedName>
</protein>
<dbReference type="EMBL" id="FNAP01000001">
    <property type="protein sequence ID" value="SDD60846.1"/>
    <property type="molecule type" value="Genomic_DNA"/>
</dbReference>
<dbReference type="PANTHER" id="PTHR34203:SF15">
    <property type="entry name" value="SLL1173 PROTEIN"/>
    <property type="match status" value="1"/>
</dbReference>
<feature type="region of interest" description="Disordered" evidence="1">
    <location>
        <begin position="52"/>
        <end position="74"/>
    </location>
</feature>
<dbReference type="NCBIfam" id="TIGR01444">
    <property type="entry name" value="fkbM_fam"/>
    <property type="match status" value="1"/>
</dbReference>
<dbReference type="InterPro" id="IPR052514">
    <property type="entry name" value="SAM-dependent_MTase"/>
</dbReference>
<gene>
    <name evidence="3" type="ORF">SAMN05421720_10129</name>
</gene>
<dbReference type="STRING" id="69960.SAMN05421720_10129"/>
<dbReference type="Gene3D" id="3.40.50.150">
    <property type="entry name" value="Vaccinia Virus protein VP39"/>
    <property type="match status" value="1"/>
</dbReference>
<evidence type="ECO:0000256" key="1">
    <source>
        <dbReference type="SAM" id="MobiDB-lite"/>
    </source>
</evidence>
<reference evidence="3 4" key="1">
    <citation type="submission" date="2016-10" db="EMBL/GenBank/DDBJ databases">
        <authorList>
            <person name="de Groot N.N."/>
        </authorList>
    </citation>
    <scope>NUCLEOTIDE SEQUENCE [LARGE SCALE GENOMIC DNA]</scope>
    <source>
        <strain evidence="3 4">ATCC 700224</strain>
    </source>
</reference>
<name>A0A1G6W722_9PROT</name>
<dbReference type="OrthoDB" id="5679686at2"/>
<dbReference type="Proteomes" id="UP000199412">
    <property type="component" value="Unassembled WGS sequence"/>
</dbReference>
<organism evidence="3 4">
    <name type="scientific">Rhodospira trueperi</name>
    <dbReference type="NCBI Taxonomy" id="69960"/>
    <lineage>
        <taxon>Bacteria</taxon>
        <taxon>Pseudomonadati</taxon>
        <taxon>Pseudomonadota</taxon>
        <taxon>Alphaproteobacteria</taxon>
        <taxon>Rhodospirillales</taxon>
        <taxon>Rhodospirillaceae</taxon>
        <taxon>Rhodospira</taxon>
    </lineage>
</organism>
<keyword evidence="4" id="KW-1185">Reference proteome</keyword>
<dbReference type="InterPro" id="IPR029063">
    <property type="entry name" value="SAM-dependent_MTases_sf"/>
</dbReference>
<dbReference type="Pfam" id="PF05050">
    <property type="entry name" value="Methyltransf_21"/>
    <property type="match status" value="1"/>
</dbReference>
<dbReference type="SUPFAM" id="SSF53335">
    <property type="entry name" value="S-adenosyl-L-methionine-dependent methyltransferases"/>
    <property type="match status" value="1"/>
</dbReference>
<dbReference type="AlphaFoldDB" id="A0A1G6W722"/>
<keyword evidence="3" id="KW-0808">Transferase</keyword>
<dbReference type="GO" id="GO:0032259">
    <property type="term" value="P:methylation"/>
    <property type="evidence" value="ECO:0007669"/>
    <property type="project" value="UniProtKB-KW"/>
</dbReference>
<feature type="domain" description="Methyltransferase FkbM" evidence="2">
    <location>
        <begin position="96"/>
        <end position="258"/>
    </location>
</feature>
<evidence type="ECO:0000259" key="2">
    <source>
        <dbReference type="Pfam" id="PF05050"/>
    </source>
</evidence>
<dbReference type="PANTHER" id="PTHR34203">
    <property type="entry name" value="METHYLTRANSFERASE, FKBM FAMILY PROTEIN"/>
    <property type="match status" value="1"/>
</dbReference>
<dbReference type="RefSeq" id="WP_092780339.1">
    <property type="nucleotide sequence ID" value="NZ_FNAP01000001.1"/>
</dbReference>
<evidence type="ECO:0000313" key="4">
    <source>
        <dbReference type="Proteomes" id="UP000199412"/>
    </source>
</evidence>
<keyword evidence="3" id="KW-0489">Methyltransferase</keyword>
<dbReference type="GO" id="GO:0008168">
    <property type="term" value="F:methyltransferase activity"/>
    <property type="evidence" value="ECO:0007669"/>
    <property type="project" value="UniProtKB-KW"/>
</dbReference>
<dbReference type="InterPro" id="IPR006342">
    <property type="entry name" value="FkbM_mtfrase"/>
</dbReference>
<accession>A0A1G6W722</accession>
<sequence length="284" mass="31088">MKLLNYPVVRDLASIIATIYGRTQLRSFSVGYEDGLWVHKYDGPRYLVRERPSIPKKRHKGAGGDRNFSHDDPSQLKDVIEDVTGYAPKLGDVFVDIGAGKGTLTVALGKLVGAEGRGLSVEAHPKQYRCLSRTCALNRLDQVITEQVAVGATDGEVLISEEGNADESHVGQVDDGYNVKQTTVDKLVEAHGIGQVDFLSMNIEGAETEALLGMKSTLARCRIVAIACHDFRADREGLEEMRTKDKVISILNEAGFRISPLEQRRTKTTALDDWVSAENSAFAA</sequence>
<proteinExistence type="predicted"/>
<evidence type="ECO:0000313" key="3">
    <source>
        <dbReference type="EMBL" id="SDD60846.1"/>
    </source>
</evidence>